<reference evidence="1" key="1">
    <citation type="submission" date="2021-12" db="EMBL/GenBank/DDBJ databases">
        <title>Alicyclobacillaceae gen. nov., sp. nov., isolated from chalcocite enrichment system.</title>
        <authorList>
            <person name="Jiang Z."/>
        </authorList>
    </citation>
    <scope>NUCLEOTIDE SEQUENCE</scope>
    <source>
        <strain evidence="1">MYW30-H2</strain>
    </source>
</reference>
<organism evidence="1 2">
    <name type="scientific">Fodinisporobacter ferrooxydans</name>
    <dbReference type="NCBI Taxonomy" id="2901836"/>
    <lineage>
        <taxon>Bacteria</taxon>
        <taxon>Bacillati</taxon>
        <taxon>Bacillota</taxon>
        <taxon>Bacilli</taxon>
        <taxon>Bacillales</taxon>
        <taxon>Alicyclobacillaceae</taxon>
        <taxon>Fodinisporobacter</taxon>
    </lineage>
</organism>
<gene>
    <name evidence="1" type="ORF">LSG31_01300</name>
</gene>
<keyword evidence="2" id="KW-1185">Reference proteome</keyword>
<dbReference type="EMBL" id="CP089291">
    <property type="protein sequence ID" value="UOF90953.1"/>
    <property type="molecule type" value="Genomic_DNA"/>
</dbReference>
<accession>A0ABY4CKL8</accession>
<proteinExistence type="predicted"/>
<evidence type="ECO:0000313" key="2">
    <source>
        <dbReference type="Proteomes" id="UP000830167"/>
    </source>
</evidence>
<sequence length="55" mass="6395">MNWDDNSHYAIMAKPEEDIYLLVADALGMRPHEALFIDDKERNTLAVDRLGCFNR</sequence>
<dbReference type="NCBIfam" id="TIGR01509">
    <property type="entry name" value="HAD-SF-IA-v3"/>
    <property type="match status" value="1"/>
</dbReference>
<dbReference type="RefSeq" id="WP_347437647.1">
    <property type="nucleotide sequence ID" value="NZ_CP089291.1"/>
</dbReference>
<dbReference type="InterPro" id="IPR023214">
    <property type="entry name" value="HAD_sf"/>
</dbReference>
<protein>
    <submittedName>
        <fullName evidence="1">HAD-IA family hydrolase</fullName>
    </submittedName>
</protein>
<dbReference type="GO" id="GO:0016787">
    <property type="term" value="F:hydrolase activity"/>
    <property type="evidence" value="ECO:0007669"/>
    <property type="project" value="UniProtKB-KW"/>
</dbReference>
<dbReference type="SUPFAM" id="SSF56784">
    <property type="entry name" value="HAD-like"/>
    <property type="match status" value="1"/>
</dbReference>
<dbReference type="InterPro" id="IPR006439">
    <property type="entry name" value="HAD-SF_hydro_IA"/>
</dbReference>
<dbReference type="Gene3D" id="3.40.50.1000">
    <property type="entry name" value="HAD superfamily/HAD-like"/>
    <property type="match status" value="1"/>
</dbReference>
<evidence type="ECO:0000313" key="1">
    <source>
        <dbReference type="EMBL" id="UOF90953.1"/>
    </source>
</evidence>
<keyword evidence="1" id="KW-0378">Hydrolase</keyword>
<dbReference type="InterPro" id="IPR036412">
    <property type="entry name" value="HAD-like_sf"/>
</dbReference>
<dbReference type="Proteomes" id="UP000830167">
    <property type="component" value="Chromosome"/>
</dbReference>
<name>A0ABY4CKL8_9BACL</name>